<reference evidence="3" key="1">
    <citation type="submission" date="2019-06" db="EMBL/GenBank/DDBJ databases">
        <title>Draft genome sequence of the griseofulvin-producing fungus Xylaria cubensis strain G536.</title>
        <authorList>
            <person name="Mead M.E."/>
            <person name="Raja H.A."/>
            <person name="Steenwyk J.L."/>
            <person name="Knowles S.L."/>
            <person name="Oberlies N.H."/>
            <person name="Rokas A."/>
        </authorList>
    </citation>
    <scope>NUCLEOTIDE SEQUENCE [LARGE SCALE GENOMIC DNA]</scope>
    <source>
        <strain evidence="3">G536</strain>
    </source>
</reference>
<dbReference type="InterPro" id="IPR052895">
    <property type="entry name" value="HetReg/Transcr_Mod"/>
</dbReference>
<dbReference type="Pfam" id="PF06985">
    <property type="entry name" value="HET"/>
    <property type="match status" value="1"/>
</dbReference>
<sequence length="730" mass="82239">MSTNNPFSRLVSTQACETSRLAVLEPAEELDAPIKLTLIDADLKDTSYECISYERAKSSDIVKIVVNDDDYEIPQALESALRTFRRKQKPRTLWADLLVGRTAEERSSQATAMRQILENADKTLCWLGSQKELTSRAFDIVHDMANRWSQACLHVNLSPDAGLSRVTIKQMDGIREKLNESEFPALAGFDFKIWNELYDIFGSSYWSSVHCIPEIVLAKAVIIVCGRSNIRWPNYVGASRALPFLQAKYQQVPLLPPVLKAFTIISSIEIAERRRRLGESIELFPMLQTARECEAQDPRDYIFSMIPISTPSRRVEFHNAGPQTLPPIDYSKSTQEVFIDAARYIVLERQDMMLWFGERPPCARRVKDLPTWVPDFSAGDPPGHRINPTNGLRNWWDTVQPRKNIRLSDDNALLVQAYALDSVEHVSRVFDAGNFSSLCYEEFQKLPDPINETVEQRDERFWRTLVMNVDSFGGTLAVRAPPSAAMGASFESVIAQESVLKLLGCTPNQIPTPEIQARMMTMPEVMALLPKCGNGEHFAARFCKESLGRRFFRTKGGRFGMTAVEDVLCLDPKLEAEERKARGVGNEGDIQNITRMLADPMTRMMMGGFQEFLQERDPAMANIWAQAERGEFAFQQEDQLSKRGGVTKGDIVVALIGGFFPYILRPKLKATNDGVDEDSSQLGVSDSAYEFVGDCYLHGSMDGEDFKIKSLIGTTHYRTDMSKIVDISIV</sequence>
<feature type="domain" description="Heterokaryon incompatibility" evidence="1">
    <location>
        <begin position="48"/>
        <end position="150"/>
    </location>
</feature>
<evidence type="ECO:0000313" key="2">
    <source>
        <dbReference type="EMBL" id="TRX99025.1"/>
    </source>
</evidence>
<organism evidence="2 3">
    <name type="scientific">Xylaria flabelliformis</name>
    <dbReference type="NCBI Taxonomy" id="2512241"/>
    <lineage>
        <taxon>Eukaryota</taxon>
        <taxon>Fungi</taxon>
        <taxon>Dikarya</taxon>
        <taxon>Ascomycota</taxon>
        <taxon>Pezizomycotina</taxon>
        <taxon>Sordariomycetes</taxon>
        <taxon>Xylariomycetidae</taxon>
        <taxon>Xylariales</taxon>
        <taxon>Xylariaceae</taxon>
        <taxon>Xylaria</taxon>
    </lineage>
</organism>
<protein>
    <recommendedName>
        <fullName evidence="1">Heterokaryon incompatibility domain-containing protein</fullName>
    </recommendedName>
</protein>
<name>A0A553IFP3_9PEZI</name>
<proteinExistence type="predicted"/>
<dbReference type="Proteomes" id="UP000319160">
    <property type="component" value="Unassembled WGS sequence"/>
</dbReference>
<evidence type="ECO:0000259" key="1">
    <source>
        <dbReference type="Pfam" id="PF06985"/>
    </source>
</evidence>
<dbReference type="PANTHER" id="PTHR24148">
    <property type="entry name" value="ANKYRIN REPEAT DOMAIN-CONTAINING PROTEIN 39 HOMOLOG-RELATED"/>
    <property type="match status" value="1"/>
</dbReference>
<dbReference type="OrthoDB" id="2157530at2759"/>
<evidence type="ECO:0000313" key="3">
    <source>
        <dbReference type="Proteomes" id="UP000319160"/>
    </source>
</evidence>
<keyword evidence="3" id="KW-1185">Reference proteome</keyword>
<dbReference type="PANTHER" id="PTHR24148:SF64">
    <property type="entry name" value="HETEROKARYON INCOMPATIBILITY DOMAIN-CONTAINING PROTEIN"/>
    <property type="match status" value="1"/>
</dbReference>
<dbReference type="InterPro" id="IPR010730">
    <property type="entry name" value="HET"/>
</dbReference>
<dbReference type="EMBL" id="VFLP01000001">
    <property type="protein sequence ID" value="TRX99025.1"/>
    <property type="molecule type" value="Genomic_DNA"/>
</dbReference>
<comment type="caution">
    <text evidence="2">The sequence shown here is derived from an EMBL/GenBank/DDBJ whole genome shotgun (WGS) entry which is preliminary data.</text>
</comment>
<dbReference type="STRING" id="2512241.A0A553IFP3"/>
<gene>
    <name evidence="2" type="ORF">FHL15_000367</name>
</gene>
<accession>A0A553IFP3</accession>
<dbReference type="AlphaFoldDB" id="A0A553IFP3"/>